<dbReference type="Proteomes" id="UP001596055">
    <property type="component" value="Unassembled WGS sequence"/>
</dbReference>
<keyword evidence="2" id="KW-0808">Transferase</keyword>
<reference evidence="3" key="1">
    <citation type="journal article" date="2019" name="Int. J. Syst. Evol. Microbiol.">
        <title>The Global Catalogue of Microorganisms (GCM) 10K type strain sequencing project: providing services to taxonomists for standard genome sequencing and annotation.</title>
        <authorList>
            <consortium name="The Broad Institute Genomics Platform"/>
            <consortium name="The Broad Institute Genome Sequencing Center for Infectious Disease"/>
            <person name="Wu L."/>
            <person name="Ma J."/>
        </authorList>
    </citation>
    <scope>NUCLEOTIDE SEQUENCE [LARGE SCALE GENOMIC DNA]</scope>
    <source>
        <strain evidence="3">CGMCC 4.1799</strain>
    </source>
</reference>
<dbReference type="RefSeq" id="WP_248154663.1">
    <property type="nucleotide sequence ID" value="NZ_JAKZAJ010000001.1"/>
</dbReference>
<dbReference type="Pfam" id="PF05050">
    <property type="entry name" value="Methyltransf_21"/>
    <property type="match status" value="1"/>
</dbReference>
<accession>A0ABW0RI14</accession>
<name>A0ABW0RI14_9GAMM</name>
<dbReference type="PANTHER" id="PTHR34203:SF15">
    <property type="entry name" value="SLL1173 PROTEIN"/>
    <property type="match status" value="1"/>
</dbReference>
<dbReference type="Gene3D" id="3.40.50.150">
    <property type="entry name" value="Vaccinia Virus protein VP39"/>
    <property type="match status" value="1"/>
</dbReference>
<dbReference type="InterPro" id="IPR006342">
    <property type="entry name" value="FkbM_mtfrase"/>
</dbReference>
<dbReference type="InterPro" id="IPR052514">
    <property type="entry name" value="SAM-dependent_MTase"/>
</dbReference>
<organism evidence="2 3">
    <name type="scientific">Marinobacter koreensis</name>
    <dbReference type="NCBI Taxonomy" id="335974"/>
    <lineage>
        <taxon>Bacteria</taxon>
        <taxon>Pseudomonadati</taxon>
        <taxon>Pseudomonadota</taxon>
        <taxon>Gammaproteobacteria</taxon>
        <taxon>Pseudomonadales</taxon>
        <taxon>Marinobacteraceae</taxon>
        <taxon>Marinobacter</taxon>
    </lineage>
</organism>
<dbReference type="InterPro" id="IPR029063">
    <property type="entry name" value="SAM-dependent_MTases_sf"/>
</dbReference>
<dbReference type="PANTHER" id="PTHR34203">
    <property type="entry name" value="METHYLTRANSFERASE, FKBM FAMILY PROTEIN"/>
    <property type="match status" value="1"/>
</dbReference>
<evidence type="ECO:0000313" key="2">
    <source>
        <dbReference type="EMBL" id="MFC5544407.1"/>
    </source>
</evidence>
<protein>
    <submittedName>
        <fullName evidence="2">FkbM family methyltransferase</fullName>
    </submittedName>
</protein>
<evidence type="ECO:0000259" key="1">
    <source>
        <dbReference type="Pfam" id="PF05050"/>
    </source>
</evidence>
<dbReference type="GO" id="GO:0008168">
    <property type="term" value="F:methyltransferase activity"/>
    <property type="evidence" value="ECO:0007669"/>
    <property type="project" value="UniProtKB-KW"/>
</dbReference>
<comment type="caution">
    <text evidence="2">The sequence shown here is derived from an EMBL/GenBank/DDBJ whole genome shotgun (WGS) entry which is preliminary data.</text>
</comment>
<feature type="domain" description="Methyltransferase FkbM" evidence="1">
    <location>
        <begin position="186"/>
        <end position="316"/>
    </location>
</feature>
<keyword evidence="3" id="KW-1185">Reference proteome</keyword>
<dbReference type="GO" id="GO:0032259">
    <property type="term" value="P:methylation"/>
    <property type="evidence" value="ECO:0007669"/>
    <property type="project" value="UniProtKB-KW"/>
</dbReference>
<sequence length="358" mass="41958">MQLNRNVEYARRFCHDFINSTRPKYILGTNDYAVSVSELIDIDGYINDFTQDCSFNGKPIVSMSEVPETALVLMAVVYRPKSALQRVKHFKFDSLDYFSFVKNSSLNIKDIEYWKGFNHELKAHQEYYSWLRTRLADEESKDCLDRLIAFRTTYDIQHMEPFDCREAQQYFEPFLNLNKQDEIFVDVGGYDGQTTFEFIKQCPDYKTVHYFEPARDNMEESQRRLTGVRDIVFHPEALSRRSGHSTFVADGSSSRLAEPTPSDVTIETARLDDIIEKPVSFIKMDIEGHELSALEGAELQIRKHAPRLAICVYHRAQDLREIPELVLSYYPYYSLYLRHYMEGFTESVMYFIPPPKQH</sequence>
<keyword evidence="2" id="KW-0489">Methyltransferase</keyword>
<dbReference type="EMBL" id="JBHSNL010000001">
    <property type="protein sequence ID" value="MFC5544407.1"/>
    <property type="molecule type" value="Genomic_DNA"/>
</dbReference>
<dbReference type="NCBIfam" id="TIGR01444">
    <property type="entry name" value="fkbM_fam"/>
    <property type="match status" value="1"/>
</dbReference>
<gene>
    <name evidence="2" type="ORF">ACFPQA_05070</name>
</gene>
<evidence type="ECO:0000313" key="3">
    <source>
        <dbReference type="Proteomes" id="UP001596055"/>
    </source>
</evidence>
<proteinExistence type="predicted"/>
<dbReference type="SUPFAM" id="SSF53335">
    <property type="entry name" value="S-adenosyl-L-methionine-dependent methyltransferases"/>
    <property type="match status" value="1"/>
</dbReference>